<name>A0ABD1YE35_9MARC</name>
<dbReference type="Proteomes" id="UP001605036">
    <property type="component" value="Unassembled WGS sequence"/>
</dbReference>
<keyword evidence="2" id="KW-1185">Reference proteome</keyword>
<protein>
    <submittedName>
        <fullName evidence="1">Uncharacterized protein</fullName>
    </submittedName>
</protein>
<evidence type="ECO:0000313" key="1">
    <source>
        <dbReference type="EMBL" id="KAL2623749.1"/>
    </source>
</evidence>
<accession>A0ABD1YE35</accession>
<evidence type="ECO:0000313" key="2">
    <source>
        <dbReference type="Proteomes" id="UP001605036"/>
    </source>
</evidence>
<proteinExistence type="predicted"/>
<reference evidence="1 2" key="1">
    <citation type="submission" date="2024-09" db="EMBL/GenBank/DDBJ databases">
        <title>Chromosome-scale assembly of Riccia fluitans.</title>
        <authorList>
            <person name="Paukszto L."/>
            <person name="Sawicki J."/>
            <person name="Karawczyk K."/>
            <person name="Piernik-Szablinska J."/>
            <person name="Szczecinska M."/>
            <person name="Mazdziarz M."/>
        </authorList>
    </citation>
    <scope>NUCLEOTIDE SEQUENCE [LARGE SCALE GENOMIC DNA]</scope>
    <source>
        <strain evidence="1">Rf_01</strain>
        <tissue evidence="1">Aerial parts of the thallus</tissue>
    </source>
</reference>
<dbReference type="AlphaFoldDB" id="A0ABD1YE35"/>
<gene>
    <name evidence="1" type="ORF">R1flu_007994</name>
</gene>
<dbReference type="EMBL" id="JBHFFA010000005">
    <property type="protein sequence ID" value="KAL2623749.1"/>
    <property type="molecule type" value="Genomic_DNA"/>
</dbReference>
<sequence length="206" mass="22845">MIYHRFRADPPCCGSAPGSFFLSRFSARTSELWGTGNTSFARILGVVDPHRTTDFSSLRVMRSPSELWGMGVGDIRPSSTVSFKFNGWATKQAPYIMRAPLLEPTLRVMGFCRCDDLGNVRTLRGWIGMASGCTLWSGTFDRDPRRAWNGFVYRGCAGTKVAAARAVFLLRASGFRRLFRCGGSAMDPFARCFSLINSLHGENCQT</sequence>
<organism evidence="1 2">
    <name type="scientific">Riccia fluitans</name>
    <dbReference type="NCBI Taxonomy" id="41844"/>
    <lineage>
        <taxon>Eukaryota</taxon>
        <taxon>Viridiplantae</taxon>
        <taxon>Streptophyta</taxon>
        <taxon>Embryophyta</taxon>
        <taxon>Marchantiophyta</taxon>
        <taxon>Marchantiopsida</taxon>
        <taxon>Marchantiidae</taxon>
        <taxon>Marchantiales</taxon>
        <taxon>Ricciaceae</taxon>
        <taxon>Riccia</taxon>
    </lineage>
</organism>
<comment type="caution">
    <text evidence="1">The sequence shown here is derived from an EMBL/GenBank/DDBJ whole genome shotgun (WGS) entry which is preliminary data.</text>
</comment>